<feature type="domain" description="MurNAc-LAA" evidence="2">
    <location>
        <begin position="254"/>
        <end position="369"/>
    </location>
</feature>
<evidence type="ECO:0000256" key="1">
    <source>
        <dbReference type="ARBA" id="ARBA00022801"/>
    </source>
</evidence>
<dbReference type="PANTHER" id="PTHR30404">
    <property type="entry name" value="N-ACETYLMURAMOYL-L-ALANINE AMIDASE"/>
    <property type="match status" value="1"/>
</dbReference>
<accession>A0A9D1RRI4</accession>
<dbReference type="InterPro" id="IPR002508">
    <property type="entry name" value="MurNAc-LAA_cat"/>
</dbReference>
<dbReference type="Gene3D" id="1.10.101.10">
    <property type="entry name" value="PGBD-like superfamily/PGBD"/>
    <property type="match status" value="2"/>
</dbReference>
<sequence length="396" mass="43048">MFGFRLQVGDSSPRVAEVRSTLARLGFIDGFDGDAAGDGSQQWSAEDEYFDPALETAIRAFQQKRGIDANGTITDGTLRSLREASYTLGARVLSLQAPGSYFVGDDVASLQVHLLDLGFFTSRVDGHFGEETHQALRSYQLNYGLTVDGICGPSTLRSLRYLGRRITGGSPQAIREKERIRAAGPQLTGKRIVLDPGLGDGDHGQVVKGPYGPITEEEILWDLATRTEGRMIAAGIETIISRPRTGNPSHLDRASIANAFGADLMISLRADSYPNERAHGAASFYFGSEFGRSSLTGEKLSNFIQREVSARTSLTNLYSHRRTWDILRMTQMPAVQFVAGYLTNPDDVAVLANPDCRDTIAESLVVAVKRLYLLDADTAPTGTYRFADLLAAESGA</sequence>
<dbReference type="Pfam" id="PF01471">
    <property type="entry name" value="PG_binding_1"/>
    <property type="match status" value="2"/>
</dbReference>
<evidence type="ECO:0000313" key="4">
    <source>
        <dbReference type="Proteomes" id="UP000824190"/>
    </source>
</evidence>
<dbReference type="EMBL" id="DXGC01000070">
    <property type="protein sequence ID" value="HIW91462.1"/>
    <property type="molecule type" value="Genomic_DNA"/>
</dbReference>
<dbReference type="CDD" id="cd02696">
    <property type="entry name" value="MurNAc-LAA"/>
    <property type="match status" value="1"/>
</dbReference>
<dbReference type="InterPro" id="IPR050695">
    <property type="entry name" value="N-acetylmuramoyl_amidase_3"/>
</dbReference>
<dbReference type="SUPFAM" id="SSF47090">
    <property type="entry name" value="PGBD-like"/>
    <property type="match status" value="2"/>
</dbReference>
<dbReference type="GO" id="GO:0009253">
    <property type="term" value="P:peptidoglycan catabolic process"/>
    <property type="evidence" value="ECO:0007669"/>
    <property type="project" value="InterPro"/>
</dbReference>
<dbReference type="SUPFAM" id="SSF53187">
    <property type="entry name" value="Zn-dependent exopeptidases"/>
    <property type="match status" value="1"/>
</dbReference>
<name>A0A9D1RRI4_9CORY</name>
<evidence type="ECO:0000259" key="2">
    <source>
        <dbReference type="SMART" id="SM00646"/>
    </source>
</evidence>
<dbReference type="Pfam" id="PF01520">
    <property type="entry name" value="Amidase_3"/>
    <property type="match status" value="1"/>
</dbReference>
<dbReference type="GO" id="GO:0030288">
    <property type="term" value="C:outer membrane-bounded periplasmic space"/>
    <property type="evidence" value="ECO:0007669"/>
    <property type="project" value="TreeGrafter"/>
</dbReference>
<keyword evidence="1" id="KW-0378">Hydrolase</keyword>
<evidence type="ECO:0000313" key="3">
    <source>
        <dbReference type="EMBL" id="HIW91462.1"/>
    </source>
</evidence>
<dbReference type="SMART" id="SM00646">
    <property type="entry name" value="Ami_3"/>
    <property type="match status" value="1"/>
</dbReference>
<organism evidence="3 4">
    <name type="scientific">Candidatus Corynebacterium avicola</name>
    <dbReference type="NCBI Taxonomy" id="2838527"/>
    <lineage>
        <taxon>Bacteria</taxon>
        <taxon>Bacillati</taxon>
        <taxon>Actinomycetota</taxon>
        <taxon>Actinomycetes</taxon>
        <taxon>Mycobacteriales</taxon>
        <taxon>Corynebacteriaceae</taxon>
        <taxon>Corynebacterium</taxon>
    </lineage>
</organism>
<proteinExistence type="predicted"/>
<dbReference type="GO" id="GO:0008745">
    <property type="term" value="F:N-acetylmuramoyl-L-alanine amidase activity"/>
    <property type="evidence" value="ECO:0007669"/>
    <property type="project" value="InterPro"/>
</dbReference>
<dbReference type="Gene3D" id="3.40.630.40">
    <property type="entry name" value="Zn-dependent exopeptidases"/>
    <property type="match status" value="1"/>
</dbReference>
<reference evidence="3" key="2">
    <citation type="submission" date="2021-04" db="EMBL/GenBank/DDBJ databases">
        <authorList>
            <person name="Gilroy R."/>
        </authorList>
    </citation>
    <scope>NUCLEOTIDE SEQUENCE</scope>
    <source>
        <strain evidence="3">CHK32-1732</strain>
    </source>
</reference>
<dbReference type="InterPro" id="IPR036365">
    <property type="entry name" value="PGBD-like_sf"/>
</dbReference>
<protein>
    <submittedName>
        <fullName evidence="3">N-acetylmuramoyl-L-alanine amidase</fullName>
    </submittedName>
</protein>
<dbReference type="Proteomes" id="UP000824190">
    <property type="component" value="Unassembled WGS sequence"/>
</dbReference>
<dbReference type="PANTHER" id="PTHR30404:SF0">
    <property type="entry name" value="N-ACETYLMURAMOYL-L-ALANINE AMIDASE AMIC"/>
    <property type="match status" value="1"/>
</dbReference>
<gene>
    <name evidence="3" type="ORF">H9870_07370</name>
</gene>
<dbReference type="InterPro" id="IPR002477">
    <property type="entry name" value="Peptidoglycan-bd-like"/>
</dbReference>
<dbReference type="InterPro" id="IPR036366">
    <property type="entry name" value="PGBDSf"/>
</dbReference>
<dbReference type="AlphaFoldDB" id="A0A9D1RRI4"/>
<reference evidence="3" key="1">
    <citation type="journal article" date="2021" name="PeerJ">
        <title>Extensive microbial diversity within the chicken gut microbiome revealed by metagenomics and culture.</title>
        <authorList>
            <person name="Gilroy R."/>
            <person name="Ravi A."/>
            <person name="Getino M."/>
            <person name="Pursley I."/>
            <person name="Horton D.L."/>
            <person name="Alikhan N.F."/>
            <person name="Baker D."/>
            <person name="Gharbi K."/>
            <person name="Hall N."/>
            <person name="Watson M."/>
            <person name="Adriaenssens E.M."/>
            <person name="Foster-Nyarko E."/>
            <person name="Jarju S."/>
            <person name="Secka A."/>
            <person name="Antonio M."/>
            <person name="Oren A."/>
            <person name="Chaudhuri R.R."/>
            <person name="La Ragione R."/>
            <person name="Hildebrand F."/>
            <person name="Pallen M.J."/>
        </authorList>
    </citation>
    <scope>NUCLEOTIDE SEQUENCE</scope>
    <source>
        <strain evidence="3">CHK32-1732</strain>
    </source>
</reference>
<comment type="caution">
    <text evidence="3">The sequence shown here is derived from an EMBL/GenBank/DDBJ whole genome shotgun (WGS) entry which is preliminary data.</text>
</comment>